<reference evidence="1 2" key="1">
    <citation type="submission" date="2015-03" db="EMBL/GenBank/DDBJ databases">
        <title>Genome assembly of Sandaracinus amylolyticus DSM 53668.</title>
        <authorList>
            <person name="Sharma G."/>
            <person name="Subramanian S."/>
        </authorList>
    </citation>
    <scope>NUCLEOTIDE SEQUENCE [LARGE SCALE GENOMIC DNA]</scope>
    <source>
        <strain evidence="1 2">DSM 53668</strain>
    </source>
</reference>
<dbReference type="EMBL" id="CP011125">
    <property type="protein sequence ID" value="AKF11497.1"/>
    <property type="molecule type" value="Genomic_DNA"/>
</dbReference>
<gene>
    <name evidence="1" type="ORF">DB32_008646</name>
</gene>
<dbReference type="KEGG" id="samy:DB32_008646"/>
<proteinExistence type="predicted"/>
<dbReference type="RefSeq" id="WP_053238356.1">
    <property type="nucleotide sequence ID" value="NZ_CP011125.1"/>
</dbReference>
<accession>A0A0F6YN44</accession>
<sequence>MTRKTLRTTAELIAWMEGEYLSEALLRRATPKPTAKRAPRSVRLVLGLVVPEDPPQLQQYTLEAHGVTRWTLDGEWDVDTPLSFPDVELPDAPVAIVIDAPGRIVLTASHVEVERGATTKYRPPPRPRSDELLVWGPREISWRDVLAAVGAPASTRIVCVRHRGGVLHEQEVEGDALDARFVAPLFDRFELRTASGEPWASIHHMLAIGRTGFYLSITRAPGADDDRWARARRAPIELGECEVMSGSVRTTSSEWARWLQRSAGSSPT</sequence>
<evidence type="ECO:0000313" key="1">
    <source>
        <dbReference type="EMBL" id="AKF11497.1"/>
    </source>
</evidence>
<dbReference type="Proteomes" id="UP000034883">
    <property type="component" value="Chromosome"/>
</dbReference>
<dbReference type="AlphaFoldDB" id="A0A0F6YN44"/>
<protein>
    <submittedName>
        <fullName evidence="1">Uncharacterized protein</fullName>
    </submittedName>
</protein>
<keyword evidence="2" id="KW-1185">Reference proteome</keyword>
<name>A0A0F6YN44_9BACT</name>
<organism evidence="1 2">
    <name type="scientific">Sandaracinus amylolyticus</name>
    <dbReference type="NCBI Taxonomy" id="927083"/>
    <lineage>
        <taxon>Bacteria</taxon>
        <taxon>Pseudomonadati</taxon>
        <taxon>Myxococcota</taxon>
        <taxon>Polyangia</taxon>
        <taxon>Polyangiales</taxon>
        <taxon>Sandaracinaceae</taxon>
        <taxon>Sandaracinus</taxon>
    </lineage>
</organism>
<evidence type="ECO:0000313" key="2">
    <source>
        <dbReference type="Proteomes" id="UP000034883"/>
    </source>
</evidence>
<dbReference type="STRING" id="927083.DB32_008646"/>